<evidence type="ECO:0000313" key="2">
    <source>
        <dbReference type="Proteomes" id="UP001056120"/>
    </source>
</evidence>
<proteinExistence type="predicted"/>
<sequence>MNSKLACKSFTFKCISCERSDYFPFPIRVSNFNRPTNKKLNWADLKCDYEKTTFWASNRARSSSSLIKVYQTETEAYIICFIRRKVKQLSEVKGNLIIVLACYRIVLLQPN</sequence>
<gene>
    <name evidence="1" type="ORF">L1987_04748</name>
</gene>
<protein>
    <submittedName>
        <fullName evidence="1">Uncharacterized protein</fullName>
    </submittedName>
</protein>
<accession>A0ACB9JTK5</accession>
<dbReference type="EMBL" id="CM042019">
    <property type="protein sequence ID" value="KAI3823313.1"/>
    <property type="molecule type" value="Genomic_DNA"/>
</dbReference>
<dbReference type="Proteomes" id="UP001056120">
    <property type="component" value="Linkage Group LG02"/>
</dbReference>
<comment type="caution">
    <text evidence="1">The sequence shown here is derived from an EMBL/GenBank/DDBJ whole genome shotgun (WGS) entry which is preliminary data.</text>
</comment>
<name>A0ACB9JTK5_9ASTR</name>
<evidence type="ECO:0000313" key="1">
    <source>
        <dbReference type="EMBL" id="KAI3823313.1"/>
    </source>
</evidence>
<reference evidence="1 2" key="2">
    <citation type="journal article" date="2022" name="Mol. Ecol. Resour.">
        <title>The genomes of chicory, endive, great burdock and yacon provide insights into Asteraceae paleo-polyploidization history and plant inulin production.</title>
        <authorList>
            <person name="Fan W."/>
            <person name="Wang S."/>
            <person name="Wang H."/>
            <person name="Wang A."/>
            <person name="Jiang F."/>
            <person name="Liu H."/>
            <person name="Zhao H."/>
            <person name="Xu D."/>
            <person name="Zhang Y."/>
        </authorList>
    </citation>
    <scope>NUCLEOTIDE SEQUENCE [LARGE SCALE GENOMIC DNA]</scope>
    <source>
        <strain evidence="2">cv. Yunnan</strain>
        <tissue evidence="1">Leaves</tissue>
    </source>
</reference>
<organism evidence="1 2">
    <name type="scientific">Smallanthus sonchifolius</name>
    <dbReference type="NCBI Taxonomy" id="185202"/>
    <lineage>
        <taxon>Eukaryota</taxon>
        <taxon>Viridiplantae</taxon>
        <taxon>Streptophyta</taxon>
        <taxon>Embryophyta</taxon>
        <taxon>Tracheophyta</taxon>
        <taxon>Spermatophyta</taxon>
        <taxon>Magnoliopsida</taxon>
        <taxon>eudicotyledons</taxon>
        <taxon>Gunneridae</taxon>
        <taxon>Pentapetalae</taxon>
        <taxon>asterids</taxon>
        <taxon>campanulids</taxon>
        <taxon>Asterales</taxon>
        <taxon>Asteraceae</taxon>
        <taxon>Asteroideae</taxon>
        <taxon>Heliantheae alliance</taxon>
        <taxon>Millerieae</taxon>
        <taxon>Smallanthus</taxon>
    </lineage>
</organism>
<reference evidence="2" key="1">
    <citation type="journal article" date="2022" name="Mol. Ecol. Resour.">
        <title>The genomes of chicory, endive, great burdock and yacon provide insights into Asteraceae palaeo-polyploidization history and plant inulin production.</title>
        <authorList>
            <person name="Fan W."/>
            <person name="Wang S."/>
            <person name="Wang H."/>
            <person name="Wang A."/>
            <person name="Jiang F."/>
            <person name="Liu H."/>
            <person name="Zhao H."/>
            <person name="Xu D."/>
            <person name="Zhang Y."/>
        </authorList>
    </citation>
    <scope>NUCLEOTIDE SEQUENCE [LARGE SCALE GENOMIC DNA]</scope>
    <source>
        <strain evidence="2">cv. Yunnan</strain>
    </source>
</reference>
<keyword evidence="2" id="KW-1185">Reference proteome</keyword>